<name>A0A5J9SZQ4_9POAL</name>
<keyword evidence="3" id="KW-1185">Reference proteome</keyword>
<accession>A0A5J9SZQ4</accession>
<dbReference type="Gene3D" id="3.40.50.2300">
    <property type="match status" value="1"/>
</dbReference>
<dbReference type="Gramene" id="TVU04556">
    <property type="protein sequence ID" value="TVU04556"/>
    <property type="gene ID" value="EJB05_47671"/>
</dbReference>
<comment type="caution">
    <text evidence="2">The sequence shown here is derived from an EMBL/GenBank/DDBJ whole genome shotgun (WGS) entry which is preliminary data.</text>
</comment>
<gene>
    <name evidence="2" type="ORF">EJB05_47671</name>
</gene>
<evidence type="ECO:0000259" key="1">
    <source>
        <dbReference type="PROSITE" id="PS50053"/>
    </source>
</evidence>
<sequence length="511" mass="56900">MPYHGGASDSETALALPGAAVAPAMAATQEGGCLEGSAGIEAVGKNINPIPVVEIRSAAPTNIENALLEVDRKATQTLAKQGTKNQLQLLIVILPDASDSEGFLRRETNFGIVTQCCLAKDASERSKKYMADVAQKISVKVGGRNSVLEQATSFITTFCKKVTNIIRCRGTCKSPQEREHAICEAPHTPPVEELSSITTVFVCVYEYKISMPINLHTTTVGELIQAALMKKNIKIEDALFQSNGRILDEHNLLHSVHIQQDSSIFVTRRSRGGVPTSHILWFENLSVVLLNNSQRLFKTVKIPINLVLPAKSPFVSLLSPFFQFIINKILVCVLRDGHQEKICWGGAFELQHFLVSNGHIIIDPTLKTYLYTPQKGADDYLALYSILSGFLEPQTKRYPLHLDHLLKELQHHDSILMANPNYITFLINHSCLQSYAEKQMTYTLVDRMICTLPSRKHLRCLLNKSPCMGWDATVKLVPAFKTVYSFQSYTKDVDQEFPTLMLTKAQDDSKQ</sequence>
<organism evidence="2 3">
    <name type="scientific">Eragrostis curvula</name>
    <name type="common">weeping love grass</name>
    <dbReference type="NCBI Taxonomy" id="38414"/>
    <lineage>
        <taxon>Eukaryota</taxon>
        <taxon>Viridiplantae</taxon>
        <taxon>Streptophyta</taxon>
        <taxon>Embryophyta</taxon>
        <taxon>Tracheophyta</taxon>
        <taxon>Spermatophyta</taxon>
        <taxon>Magnoliopsida</taxon>
        <taxon>Liliopsida</taxon>
        <taxon>Poales</taxon>
        <taxon>Poaceae</taxon>
        <taxon>PACMAD clade</taxon>
        <taxon>Chloridoideae</taxon>
        <taxon>Eragrostideae</taxon>
        <taxon>Eragrostidinae</taxon>
        <taxon>Eragrostis</taxon>
    </lineage>
</organism>
<dbReference type="PANTHER" id="PTHR22891">
    <property type="entry name" value="EUKARYOTIC TRANSLATION INITIATION FACTOR 2C"/>
    <property type="match status" value="1"/>
</dbReference>
<dbReference type="OrthoDB" id="696839at2759"/>
<dbReference type="Proteomes" id="UP000324897">
    <property type="component" value="Unassembled WGS sequence"/>
</dbReference>
<dbReference type="SUPFAM" id="SSF54236">
    <property type="entry name" value="Ubiquitin-like"/>
    <property type="match status" value="1"/>
</dbReference>
<reference evidence="2 3" key="1">
    <citation type="journal article" date="2019" name="Sci. Rep.">
        <title>A high-quality genome of Eragrostis curvula grass provides insights into Poaceae evolution and supports new strategies to enhance forage quality.</title>
        <authorList>
            <person name="Carballo J."/>
            <person name="Santos B.A.C.M."/>
            <person name="Zappacosta D."/>
            <person name="Garbus I."/>
            <person name="Selva J.P."/>
            <person name="Gallo C.A."/>
            <person name="Diaz A."/>
            <person name="Albertini E."/>
            <person name="Caccamo M."/>
            <person name="Echenique V."/>
        </authorList>
    </citation>
    <scope>NUCLEOTIDE SEQUENCE [LARGE SCALE GENOMIC DNA]</scope>
    <source>
        <strain evidence="3">cv. Victoria</strain>
        <tissue evidence="2">Leaf</tissue>
    </source>
</reference>
<dbReference type="PROSITE" id="PS50053">
    <property type="entry name" value="UBIQUITIN_2"/>
    <property type="match status" value="1"/>
</dbReference>
<dbReference type="InterPro" id="IPR029071">
    <property type="entry name" value="Ubiquitin-like_domsf"/>
</dbReference>
<proteinExistence type="predicted"/>
<dbReference type="InterPro" id="IPR000626">
    <property type="entry name" value="Ubiquitin-like_dom"/>
</dbReference>
<dbReference type="AlphaFoldDB" id="A0A5J9SZQ4"/>
<evidence type="ECO:0000313" key="2">
    <source>
        <dbReference type="EMBL" id="TVU04556.1"/>
    </source>
</evidence>
<feature type="domain" description="Ubiquitin-like" evidence="1">
    <location>
        <begin position="217"/>
        <end position="273"/>
    </location>
</feature>
<evidence type="ECO:0000313" key="3">
    <source>
        <dbReference type="Proteomes" id="UP000324897"/>
    </source>
</evidence>
<protein>
    <recommendedName>
        <fullName evidence="1">Ubiquitin-like domain-containing protein</fullName>
    </recommendedName>
</protein>
<dbReference type="EMBL" id="RWGY01000051">
    <property type="protein sequence ID" value="TVU04556.1"/>
    <property type="molecule type" value="Genomic_DNA"/>
</dbReference>